<accession>A0ABD3HRV4</accession>
<evidence type="ECO:0000313" key="1">
    <source>
        <dbReference type="EMBL" id="KAL3693277.1"/>
    </source>
</evidence>
<dbReference type="AlphaFoldDB" id="A0ABD3HRV4"/>
<organism evidence="1 2">
    <name type="scientific">Riccia sorocarpa</name>
    <dbReference type="NCBI Taxonomy" id="122646"/>
    <lineage>
        <taxon>Eukaryota</taxon>
        <taxon>Viridiplantae</taxon>
        <taxon>Streptophyta</taxon>
        <taxon>Embryophyta</taxon>
        <taxon>Marchantiophyta</taxon>
        <taxon>Marchantiopsida</taxon>
        <taxon>Marchantiidae</taxon>
        <taxon>Marchantiales</taxon>
        <taxon>Ricciaceae</taxon>
        <taxon>Riccia</taxon>
    </lineage>
</organism>
<keyword evidence="2" id="KW-1185">Reference proteome</keyword>
<proteinExistence type="predicted"/>
<gene>
    <name evidence="1" type="ORF">R1sor_006928</name>
</gene>
<dbReference type="EMBL" id="JBJQOH010000003">
    <property type="protein sequence ID" value="KAL3693277.1"/>
    <property type="molecule type" value="Genomic_DNA"/>
</dbReference>
<sequence>METTFTSHYVRSFFSVCCDAMWEDEDGLLPDQKIQTVLEQHTVHLGDDTVRSQGKGIIYVTSQRSAKLMMTRYWQSITGGHLGMEEVPSRVTLLKSAMVKGTLYGPGDYAFVTSDSDDMGDRNWHWKTKISRLFAHSCRGHSQIFLEGKWLYNSTARSRGQEEYRFDPISNMKILNPHERVATGDNCRPLRLIQCHFFPIHQKKPGDNHILAIPTSRHTRHSTRFQEGGIGHPPPLPEAEDVMLAVHGRTCAVQSIELCVVMGVHDAAVEGGGGGGGQTRPRTTE</sequence>
<comment type="caution">
    <text evidence="1">The sequence shown here is derived from an EMBL/GenBank/DDBJ whole genome shotgun (WGS) entry which is preliminary data.</text>
</comment>
<evidence type="ECO:0000313" key="2">
    <source>
        <dbReference type="Proteomes" id="UP001633002"/>
    </source>
</evidence>
<dbReference type="Proteomes" id="UP001633002">
    <property type="component" value="Unassembled WGS sequence"/>
</dbReference>
<reference evidence="1 2" key="1">
    <citation type="submission" date="2024-09" db="EMBL/GenBank/DDBJ databases">
        <title>Chromosome-scale assembly of Riccia sorocarpa.</title>
        <authorList>
            <person name="Paukszto L."/>
        </authorList>
    </citation>
    <scope>NUCLEOTIDE SEQUENCE [LARGE SCALE GENOMIC DNA]</scope>
    <source>
        <strain evidence="1">LP-2024</strain>
        <tissue evidence="1">Aerial parts of the thallus</tissue>
    </source>
</reference>
<name>A0ABD3HRV4_9MARC</name>
<protein>
    <submittedName>
        <fullName evidence="1">Uncharacterized protein</fullName>
    </submittedName>
</protein>